<dbReference type="GO" id="GO:0003824">
    <property type="term" value="F:catalytic activity"/>
    <property type="evidence" value="ECO:0007669"/>
    <property type="project" value="InterPro"/>
</dbReference>
<dbReference type="GO" id="GO:0009117">
    <property type="term" value="P:nucleotide metabolic process"/>
    <property type="evidence" value="ECO:0007669"/>
    <property type="project" value="TreeGrafter"/>
</dbReference>
<sequence length="131" mass="14580">MPTLFTRIIDRELPAAFVWEDDRCVAFMAKDACHAGHLLVVPRDEVDHWLDADDDLLAHLLRTCRTIATAQQAAFPSERVALLVVGLEVPHLHLHLVPIDGMGDVDFARARRDVPMEELEANAGAIKGRLP</sequence>
<feature type="short sequence motif" description="Histidine triad motif" evidence="2 3">
    <location>
        <begin position="91"/>
        <end position="95"/>
    </location>
</feature>
<organism evidence="5">
    <name type="scientific">uncultured Acidimicrobiales bacterium</name>
    <dbReference type="NCBI Taxonomy" id="310071"/>
    <lineage>
        <taxon>Bacteria</taxon>
        <taxon>Bacillati</taxon>
        <taxon>Actinomycetota</taxon>
        <taxon>Acidimicrobiia</taxon>
        <taxon>Acidimicrobiales</taxon>
        <taxon>environmental samples</taxon>
    </lineage>
</organism>
<evidence type="ECO:0000313" key="5">
    <source>
        <dbReference type="EMBL" id="CAA9223569.1"/>
    </source>
</evidence>
<dbReference type="EMBL" id="CADCSY010000035">
    <property type="protein sequence ID" value="CAA9223569.1"/>
    <property type="molecule type" value="Genomic_DNA"/>
</dbReference>
<evidence type="ECO:0000256" key="2">
    <source>
        <dbReference type="PIRSR" id="PIRSR601310-3"/>
    </source>
</evidence>
<feature type="active site" description="Tele-AMP-histidine intermediate" evidence="1">
    <location>
        <position position="93"/>
    </location>
</feature>
<dbReference type="InterPro" id="IPR001310">
    <property type="entry name" value="Histidine_triad_HIT"/>
</dbReference>
<evidence type="ECO:0000259" key="4">
    <source>
        <dbReference type="PROSITE" id="PS51084"/>
    </source>
</evidence>
<dbReference type="InterPro" id="IPR011146">
    <property type="entry name" value="HIT-like"/>
</dbReference>
<dbReference type="PRINTS" id="PR00332">
    <property type="entry name" value="HISTRIAD"/>
</dbReference>
<name>A0A6J4HIM9_9ACTN</name>
<protein>
    <submittedName>
        <fullName evidence="5">HIT family protein</fullName>
    </submittedName>
</protein>
<evidence type="ECO:0000256" key="1">
    <source>
        <dbReference type="PIRSR" id="PIRSR601310-1"/>
    </source>
</evidence>
<dbReference type="Gene3D" id="3.30.428.10">
    <property type="entry name" value="HIT-like"/>
    <property type="match status" value="1"/>
</dbReference>
<proteinExistence type="predicted"/>
<evidence type="ECO:0000256" key="3">
    <source>
        <dbReference type="PROSITE-ProRule" id="PRU00464"/>
    </source>
</evidence>
<reference evidence="5" key="1">
    <citation type="submission" date="2020-02" db="EMBL/GenBank/DDBJ databases">
        <authorList>
            <person name="Meier V. D."/>
        </authorList>
    </citation>
    <scope>NUCLEOTIDE SEQUENCE</scope>
    <source>
        <strain evidence="5">AVDCRST_MAG20</strain>
    </source>
</reference>
<dbReference type="InterPro" id="IPR036265">
    <property type="entry name" value="HIT-like_sf"/>
</dbReference>
<gene>
    <name evidence="5" type="ORF">AVDCRST_MAG20-869</name>
</gene>
<dbReference type="Pfam" id="PF01230">
    <property type="entry name" value="HIT"/>
    <property type="match status" value="1"/>
</dbReference>
<dbReference type="PROSITE" id="PS51084">
    <property type="entry name" value="HIT_2"/>
    <property type="match status" value="1"/>
</dbReference>
<accession>A0A6J4HIM9</accession>
<dbReference type="PANTHER" id="PTHR46648">
    <property type="entry name" value="HIT FAMILY PROTEIN 1"/>
    <property type="match status" value="1"/>
</dbReference>
<dbReference type="SUPFAM" id="SSF54197">
    <property type="entry name" value="HIT-like"/>
    <property type="match status" value="1"/>
</dbReference>
<feature type="domain" description="HIT" evidence="4">
    <location>
        <begin position="4"/>
        <end position="107"/>
    </location>
</feature>
<dbReference type="AlphaFoldDB" id="A0A6J4HIM9"/>
<dbReference type="PANTHER" id="PTHR46648:SF1">
    <property type="entry name" value="ADENOSINE 5'-MONOPHOSPHORAMIDASE HNT1"/>
    <property type="match status" value="1"/>
</dbReference>